<dbReference type="AlphaFoldDB" id="A0A6G8S7P1"/>
<reference evidence="2 3" key="1">
    <citation type="submission" date="2020-03" db="EMBL/GenBank/DDBJ databases">
        <authorList>
            <person name="Zhu W."/>
        </authorList>
    </citation>
    <scope>NUCLEOTIDE SEQUENCE [LARGE SCALE GENOMIC DNA]</scope>
    <source>
        <strain evidence="2 3">185</strain>
    </source>
</reference>
<accession>A0A6G8S7P1</accession>
<evidence type="ECO:0000256" key="1">
    <source>
        <dbReference type="SAM" id="SignalP"/>
    </source>
</evidence>
<name>A0A6G8S7P1_9GAMM</name>
<dbReference type="KEGG" id="alj:G8D99_14815"/>
<feature type="signal peptide" evidence="1">
    <location>
        <begin position="1"/>
        <end position="21"/>
    </location>
</feature>
<evidence type="ECO:0000313" key="3">
    <source>
        <dbReference type="Proteomes" id="UP000501939"/>
    </source>
</evidence>
<proteinExistence type="predicted"/>
<keyword evidence="3" id="KW-1185">Reference proteome</keyword>
<gene>
    <name evidence="2" type="ORF">G8D99_14815</name>
</gene>
<organism evidence="2 3">
    <name type="scientific">Acinetobacter lanii</name>
    <dbReference type="NCBI Taxonomy" id="2715163"/>
    <lineage>
        <taxon>Bacteria</taxon>
        <taxon>Pseudomonadati</taxon>
        <taxon>Pseudomonadota</taxon>
        <taxon>Gammaproteobacteria</taxon>
        <taxon>Moraxellales</taxon>
        <taxon>Moraxellaceae</taxon>
        <taxon>Acinetobacter</taxon>
    </lineage>
</organism>
<sequence>MKKLKKIMTMFVCLSSSTLYAESSKECMNYWNQPIKKITVLEEVECDHIWDFGKNKNSLNRFKVVNNLNLKTTNTQWMSTGQCQKVSYNKKQFNIYNSEYKEYGHNIWLIYDDKNAFAYFRKVNSKDQSVEVSCAQEGADTNLKFILNSYLKNNTSVSMQKYKANDWYKE</sequence>
<keyword evidence="1" id="KW-0732">Signal</keyword>
<feature type="chain" id="PRO_5026183118" evidence="1">
    <location>
        <begin position="22"/>
        <end position="170"/>
    </location>
</feature>
<dbReference type="RefSeq" id="WP_166327197.1">
    <property type="nucleotide sequence ID" value="NZ_CP049916.1"/>
</dbReference>
<protein>
    <submittedName>
        <fullName evidence="2">Uncharacterized protein</fullName>
    </submittedName>
</protein>
<dbReference type="EMBL" id="CP049916">
    <property type="protein sequence ID" value="QIO10150.1"/>
    <property type="molecule type" value="Genomic_DNA"/>
</dbReference>
<dbReference type="Proteomes" id="UP000501939">
    <property type="component" value="Chromosome"/>
</dbReference>
<evidence type="ECO:0000313" key="2">
    <source>
        <dbReference type="EMBL" id="QIO10150.1"/>
    </source>
</evidence>